<dbReference type="EMBL" id="CP059404">
    <property type="protein sequence ID" value="QNE90079.1"/>
    <property type="molecule type" value="Genomic_DNA"/>
</dbReference>
<gene>
    <name evidence="4" type="ORF">H0194_03435</name>
</gene>
<evidence type="ECO:0000313" key="4">
    <source>
        <dbReference type="EMBL" id="QNE90079.1"/>
    </source>
</evidence>
<dbReference type="GO" id="GO:0019684">
    <property type="term" value="P:photosynthesis, light reaction"/>
    <property type="evidence" value="ECO:0007669"/>
    <property type="project" value="InterPro"/>
</dbReference>
<dbReference type="RefSeq" id="WP_185176453.1">
    <property type="nucleotide sequence ID" value="NZ_CP059404.1"/>
</dbReference>
<dbReference type="PANTHER" id="PTHR38463">
    <property type="entry name" value="STRESS RESPONSE PROTEIN YSNF"/>
    <property type="match status" value="1"/>
</dbReference>
<dbReference type="SUPFAM" id="SSF50346">
    <property type="entry name" value="PRC-barrel domain"/>
    <property type="match status" value="1"/>
</dbReference>
<dbReference type="InterPro" id="IPR014747">
    <property type="entry name" value="Bac_photo_RC_H_C"/>
</dbReference>
<accession>A0A7G7CR63</accession>
<feature type="region of interest" description="Disordered" evidence="1">
    <location>
        <begin position="262"/>
        <end position="292"/>
    </location>
</feature>
<evidence type="ECO:0000313" key="5">
    <source>
        <dbReference type="Proteomes" id="UP000515743"/>
    </source>
</evidence>
<protein>
    <submittedName>
        <fullName evidence="4">PRC and DUF2382 domain-containing protein</fullName>
    </submittedName>
</protein>
<dbReference type="Proteomes" id="UP000515743">
    <property type="component" value="Chromosome"/>
</dbReference>
<feature type="region of interest" description="Disordered" evidence="1">
    <location>
        <begin position="150"/>
        <end position="220"/>
    </location>
</feature>
<organism evidence="4 5">
    <name type="scientific">Corynebacterium incognita</name>
    <dbReference type="NCBI Taxonomy" id="2754725"/>
    <lineage>
        <taxon>Bacteria</taxon>
        <taxon>Bacillati</taxon>
        <taxon>Actinomycetota</taxon>
        <taxon>Actinomycetes</taxon>
        <taxon>Mycobacteriales</taxon>
        <taxon>Corynebacteriaceae</taxon>
        <taxon>Corynebacterium</taxon>
    </lineage>
</organism>
<evidence type="ECO:0000256" key="1">
    <source>
        <dbReference type="SAM" id="MobiDB-lite"/>
    </source>
</evidence>
<dbReference type="AlphaFoldDB" id="A0A7G7CR63"/>
<sequence length="342" mass="37700">MDNRKIQELVNATAYDRNGDKLGAVKEVFINDASGQPDFVEVGHGLFGMSSSLVPLRGHRLEGENLKLAFDKERIKDAPEITDDAQLTEDDQNTIYRHYELDSVDNYETYEPDRFDQSREEYNGREPYGNVVNTGVNNDRKNGFDEIAENRAAGTGQGGVDKQDIDGSRGPVGGAAAGAGVGAAGAAAGNRNDARFTDPDAKFQDGDRTDRDESLVRSEERLSVDKDRVETGTARLRKYVVRDTKTVEVPVEREEVRVERTPIDGKAAAAGAGNGRLTEDEASVTLHEERVNVEKNTVPVEEVSLDKRTVRDTETVTEDLGREEIEVEKGFEGADRDGKHRK</sequence>
<name>A0A7G7CR63_9CORY</name>
<dbReference type="InterPro" id="IPR052967">
    <property type="entry name" value="Stress_Response_Assoc"/>
</dbReference>
<feature type="compositionally biased region" description="Basic and acidic residues" evidence="1">
    <location>
        <begin position="192"/>
        <end position="220"/>
    </location>
</feature>
<evidence type="ECO:0000259" key="3">
    <source>
        <dbReference type="Pfam" id="PF09557"/>
    </source>
</evidence>
<feature type="domain" description="PRC-barrel" evidence="2">
    <location>
        <begin position="1"/>
        <end position="65"/>
    </location>
</feature>
<dbReference type="InterPro" id="IPR011033">
    <property type="entry name" value="PRC_barrel-like_sf"/>
</dbReference>
<dbReference type="NCBIfam" id="TIGR02271">
    <property type="entry name" value="YsnF/AvaK domain"/>
    <property type="match status" value="1"/>
</dbReference>
<dbReference type="Gene3D" id="3.90.50.10">
    <property type="entry name" value="Photosynthetic Reaction Center, subunit H, domain 2"/>
    <property type="match status" value="1"/>
</dbReference>
<dbReference type="Pfam" id="PF05239">
    <property type="entry name" value="PRC"/>
    <property type="match status" value="1"/>
</dbReference>
<dbReference type="KEGG" id="cik:H0194_03435"/>
<keyword evidence="5" id="KW-1185">Reference proteome</keyword>
<evidence type="ECO:0000259" key="2">
    <source>
        <dbReference type="Pfam" id="PF05239"/>
    </source>
</evidence>
<reference evidence="4 5" key="1">
    <citation type="submission" date="2020-07" db="EMBL/GenBank/DDBJ databases">
        <title>Complete genome and description of Corynebacterium incognita strain Marseille-Q3630 sp. nov.</title>
        <authorList>
            <person name="Boxberger M."/>
        </authorList>
    </citation>
    <scope>NUCLEOTIDE SEQUENCE [LARGE SCALE GENOMIC DNA]</scope>
    <source>
        <strain evidence="4 5">Marseille-Q3630</strain>
    </source>
</reference>
<dbReference type="InterPro" id="IPR027275">
    <property type="entry name" value="PRC-brl_dom"/>
</dbReference>
<feature type="domain" description="DUF2382" evidence="3">
    <location>
        <begin position="215"/>
        <end position="327"/>
    </location>
</feature>
<feature type="region of interest" description="Disordered" evidence="1">
    <location>
        <begin position="322"/>
        <end position="342"/>
    </location>
</feature>
<dbReference type="InterPro" id="IPR019060">
    <property type="entry name" value="DUF2382"/>
</dbReference>
<feature type="compositionally biased region" description="Gly residues" evidence="1">
    <location>
        <begin position="170"/>
        <end position="183"/>
    </location>
</feature>
<dbReference type="Pfam" id="PF09557">
    <property type="entry name" value="DUF2382"/>
    <property type="match status" value="1"/>
</dbReference>
<dbReference type="GO" id="GO:0030077">
    <property type="term" value="C:plasma membrane light-harvesting complex"/>
    <property type="evidence" value="ECO:0007669"/>
    <property type="project" value="InterPro"/>
</dbReference>
<proteinExistence type="predicted"/>
<dbReference type="PANTHER" id="PTHR38463:SF1">
    <property type="entry name" value="STRESS RESPONSE PROTEIN YSNF"/>
    <property type="match status" value="1"/>
</dbReference>